<evidence type="ECO:0008006" key="3">
    <source>
        <dbReference type="Google" id="ProtNLM"/>
    </source>
</evidence>
<evidence type="ECO:0000313" key="2">
    <source>
        <dbReference type="Proteomes" id="UP000266673"/>
    </source>
</evidence>
<proteinExistence type="predicted"/>
<gene>
    <name evidence="1" type="ORF">C2G38_2185970</name>
</gene>
<dbReference type="AlphaFoldDB" id="A0A397V8F8"/>
<reference evidence="1 2" key="1">
    <citation type="submission" date="2018-06" db="EMBL/GenBank/DDBJ databases">
        <title>Comparative genomics reveals the genomic features of Rhizophagus irregularis, R. cerebriforme, R. diaphanum and Gigaspora rosea, and their symbiotic lifestyle signature.</title>
        <authorList>
            <person name="Morin E."/>
            <person name="San Clemente H."/>
            <person name="Chen E.C.H."/>
            <person name="De La Providencia I."/>
            <person name="Hainaut M."/>
            <person name="Kuo A."/>
            <person name="Kohler A."/>
            <person name="Murat C."/>
            <person name="Tang N."/>
            <person name="Roy S."/>
            <person name="Loubradou J."/>
            <person name="Henrissat B."/>
            <person name="Grigoriev I.V."/>
            <person name="Corradi N."/>
            <person name="Roux C."/>
            <person name="Martin F.M."/>
        </authorList>
    </citation>
    <scope>NUCLEOTIDE SEQUENCE [LARGE SCALE GENOMIC DNA]</scope>
    <source>
        <strain evidence="1 2">DAOM 194757</strain>
    </source>
</reference>
<organism evidence="1 2">
    <name type="scientific">Gigaspora rosea</name>
    <dbReference type="NCBI Taxonomy" id="44941"/>
    <lineage>
        <taxon>Eukaryota</taxon>
        <taxon>Fungi</taxon>
        <taxon>Fungi incertae sedis</taxon>
        <taxon>Mucoromycota</taxon>
        <taxon>Glomeromycotina</taxon>
        <taxon>Glomeromycetes</taxon>
        <taxon>Diversisporales</taxon>
        <taxon>Gigasporaceae</taxon>
        <taxon>Gigaspora</taxon>
    </lineage>
</organism>
<keyword evidence="2" id="KW-1185">Reference proteome</keyword>
<accession>A0A397V8F8</accession>
<dbReference type="EMBL" id="QKWP01000572">
    <property type="protein sequence ID" value="RIB17948.1"/>
    <property type="molecule type" value="Genomic_DNA"/>
</dbReference>
<name>A0A397V8F8_9GLOM</name>
<dbReference type="Proteomes" id="UP000266673">
    <property type="component" value="Unassembled WGS sequence"/>
</dbReference>
<evidence type="ECO:0000313" key="1">
    <source>
        <dbReference type="EMBL" id="RIB17948.1"/>
    </source>
</evidence>
<dbReference type="OrthoDB" id="2390243at2759"/>
<comment type="caution">
    <text evidence="1">The sequence shown here is derived from an EMBL/GenBank/DDBJ whole genome shotgun (WGS) entry which is preliminary data.</text>
</comment>
<protein>
    <recommendedName>
        <fullName evidence="3">BTB domain-containing protein</fullName>
    </recommendedName>
</protein>
<sequence>MAVKFFEKLSNNYFELLDDKEDFNIICNELAKISKDKNNIKILDFKNITSQQFGVIVKNIYRGIVLLENNDSSFIFELIVYKFLFKELAKYPETHLIESKAHWLTTIYQKSCQNKNLKNYKNDAMIL</sequence>